<dbReference type="RefSeq" id="WP_253563865.1">
    <property type="nucleotide sequence ID" value="NZ_JAMYZR010000032.1"/>
</dbReference>
<keyword evidence="2" id="KW-1185">Reference proteome</keyword>
<evidence type="ECO:0000313" key="1">
    <source>
        <dbReference type="EMBL" id="MCP1246839.1"/>
    </source>
</evidence>
<organism evidence="1 2">
    <name type="scientific">Acetobacter cerevisiae</name>
    <dbReference type="NCBI Taxonomy" id="178900"/>
    <lineage>
        <taxon>Bacteria</taxon>
        <taxon>Pseudomonadati</taxon>
        <taxon>Pseudomonadota</taxon>
        <taxon>Alphaproteobacteria</taxon>
        <taxon>Acetobacterales</taxon>
        <taxon>Acetobacteraceae</taxon>
        <taxon>Acetobacter</taxon>
    </lineage>
</organism>
<accession>A0ABT1EU91</accession>
<gene>
    <name evidence="1" type="ORF">NKW54_12950</name>
</gene>
<name>A0ABT1EU91_9PROT</name>
<dbReference type="Proteomes" id="UP001523543">
    <property type="component" value="Unassembled WGS sequence"/>
</dbReference>
<sequence>MVTKQISKEVDCALIQAAGALTRTYHRNKAMTALEKDIADIEYNPEIPAEELSKRTAEARNRHNSLEEVLKSYGEVLEGLRAKFRDGTFSAE</sequence>
<proteinExistence type="predicted"/>
<comment type="caution">
    <text evidence="1">The sequence shown here is derived from an EMBL/GenBank/DDBJ whole genome shotgun (WGS) entry which is preliminary data.</text>
</comment>
<dbReference type="EMBL" id="JAMYZR010000032">
    <property type="protein sequence ID" value="MCP1246839.1"/>
    <property type="molecule type" value="Genomic_DNA"/>
</dbReference>
<protein>
    <submittedName>
        <fullName evidence="1">Uncharacterized protein</fullName>
    </submittedName>
</protein>
<reference evidence="1 2" key="1">
    <citation type="submission" date="2022-06" db="EMBL/GenBank/DDBJ databases">
        <title>Acetobacer genomes from food samples.</title>
        <authorList>
            <person name="Sombolestani A."/>
        </authorList>
    </citation>
    <scope>NUCLEOTIDE SEQUENCE [LARGE SCALE GENOMIC DNA]</scope>
    <source>
        <strain evidence="1 2">R-83281</strain>
    </source>
</reference>
<evidence type="ECO:0000313" key="2">
    <source>
        <dbReference type="Proteomes" id="UP001523543"/>
    </source>
</evidence>